<gene>
    <name evidence="3" type="ORF">KQX54_013028</name>
</gene>
<feature type="chain" id="PRO_5043877081" evidence="2">
    <location>
        <begin position="18"/>
        <end position="90"/>
    </location>
</feature>
<keyword evidence="1" id="KW-1133">Transmembrane helix</keyword>
<dbReference type="AlphaFoldDB" id="A0AAV7J9K1"/>
<accession>A0AAV7J9K1</accession>
<keyword evidence="1" id="KW-0472">Membrane</keyword>
<protein>
    <submittedName>
        <fullName evidence="3">Uncharacterized protein</fullName>
    </submittedName>
</protein>
<evidence type="ECO:0000313" key="3">
    <source>
        <dbReference type="EMBL" id="KAH0567744.1"/>
    </source>
</evidence>
<proteinExistence type="predicted"/>
<organism evidence="3 4">
    <name type="scientific">Cotesia glomerata</name>
    <name type="common">Lepidopteran parasitic wasp</name>
    <name type="synonym">Apanteles glomeratus</name>
    <dbReference type="NCBI Taxonomy" id="32391"/>
    <lineage>
        <taxon>Eukaryota</taxon>
        <taxon>Metazoa</taxon>
        <taxon>Ecdysozoa</taxon>
        <taxon>Arthropoda</taxon>
        <taxon>Hexapoda</taxon>
        <taxon>Insecta</taxon>
        <taxon>Pterygota</taxon>
        <taxon>Neoptera</taxon>
        <taxon>Endopterygota</taxon>
        <taxon>Hymenoptera</taxon>
        <taxon>Apocrita</taxon>
        <taxon>Ichneumonoidea</taxon>
        <taxon>Braconidae</taxon>
        <taxon>Microgastrinae</taxon>
        <taxon>Cotesia</taxon>
    </lineage>
</organism>
<comment type="caution">
    <text evidence="3">The sequence shown here is derived from an EMBL/GenBank/DDBJ whole genome shotgun (WGS) entry which is preliminary data.</text>
</comment>
<reference evidence="3 4" key="1">
    <citation type="journal article" date="2021" name="J. Hered.">
        <title>A chromosome-level genome assembly of the parasitoid wasp, Cotesia glomerata (Hymenoptera: Braconidae).</title>
        <authorList>
            <person name="Pinto B.J."/>
            <person name="Weis J.J."/>
            <person name="Gamble T."/>
            <person name="Ode P.J."/>
            <person name="Paul R."/>
            <person name="Zaspel J.M."/>
        </authorList>
    </citation>
    <scope>NUCLEOTIDE SEQUENCE [LARGE SCALE GENOMIC DNA]</scope>
    <source>
        <strain evidence="3">CgM1</strain>
    </source>
</reference>
<feature type="signal peptide" evidence="2">
    <location>
        <begin position="1"/>
        <end position="17"/>
    </location>
</feature>
<keyword evidence="2" id="KW-0732">Signal</keyword>
<dbReference type="Proteomes" id="UP000826195">
    <property type="component" value="Unassembled WGS sequence"/>
</dbReference>
<evidence type="ECO:0000256" key="2">
    <source>
        <dbReference type="SAM" id="SignalP"/>
    </source>
</evidence>
<sequence length="90" mass="10024">MLFLTTVLVSLVPICQALSNSRDAWPQLGPSLAQLFFPTWAIVLLSFLLLVSTLCLTVKIVLCNGYITIDPRTIHHRTKISLDNSSPEQE</sequence>
<keyword evidence="4" id="KW-1185">Reference proteome</keyword>
<evidence type="ECO:0000256" key="1">
    <source>
        <dbReference type="SAM" id="Phobius"/>
    </source>
</evidence>
<keyword evidence="1" id="KW-0812">Transmembrane</keyword>
<name>A0AAV7J9K1_COTGL</name>
<feature type="transmembrane region" description="Helical" evidence="1">
    <location>
        <begin position="41"/>
        <end position="67"/>
    </location>
</feature>
<dbReference type="EMBL" id="JAHXZJ010000001">
    <property type="protein sequence ID" value="KAH0567744.1"/>
    <property type="molecule type" value="Genomic_DNA"/>
</dbReference>
<evidence type="ECO:0000313" key="4">
    <source>
        <dbReference type="Proteomes" id="UP000826195"/>
    </source>
</evidence>